<reference evidence="2 3" key="2">
    <citation type="submission" date="2010-03" db="EMBL/GenBank/DDBJ databases">
        <authorList>
            <person name="Pajon A."/>
        </authorList>
    </citation>
    <scope>NUCLEOTIDE SEQUENCE [LARGE SCALE GENOMIC DNA]</scope>
    <source>
        <strain evidence="2 3">T2-87</strain>
    </source>
</reference>
<reference evidence="2 3" key="1">
    <citation type="submission" date="2010-03" db="EMBL/GenBank/DDBJ databases">
        <title>The genome sequence of Eubacterium cylindroides T2-87.</title>
        <authorList>
            <consortium name="metaHIT consortium -- http://www.metahit.eu/"/>
            <person name="Pajon A."/>
            <person name="Turner K."/>
            <person name="Parkhill J."/>
            <person name="Duncan S."/>
            <person name="Flint H."/>
        </authorList>
    </citation>
    <scope>NUCLEOTIDE SEQUENCE [LARGE SCALE GENOMIC DNA]</scope>
    <source>
        <strain evidence="2 3">T2-87</strain>
    </source>
</reference>
<dbReference type="AlphaFoldDB" id="D4JD98"/>
<dbReference type="Gene3D" id="3.40.50.2000">
    <property type="entry name" value="Glycogen Phosphorylase B"/>
    <property type="match status" value="1"/>
</dbReference>
<dbReference type="Proteomes" id="UP000008801">
    <property type="component" value="Chromosome"/>
</dbReference>
<dbReference type="KEGG" id="euc:EC1_04990"/>
<dbReference type="EMBL" id="FP929041">
    <property type="protein sequence ID" value="CBK88170.1"/>
    <property type="molecule type" value="Genomic_DNA"/>
</dbReference>
<name>D4JD98_9FIRM</name>
<feature type="domain" description="Spore protein YkvP/CgeB glycosyl transferase-like" evidence="1">
    <location>
        <begin position="231"/>
        <end position="340"/>
    </location>
</feature>
<evidence type="ECO:0000259" key="1">
    <source>
        <dbReference type="Pfam" id="PF13524"/>
    </source>
</evidence>
<evidence type="ECO:0000313" key="2">
    <source>
        <dbReference type="EMBL" id="CBK88170.1"/>
    </source>
</evidence>
<evidence type="ECO:0000313" key="3">
    <source>
        <dbReference type="Proteomes" id="UP000008801"/>
    </source>
</evidence>
<dbReference type="HOGENOM" id="CLU_050355_0_0_9"/>
<dbReference type="Pfam" id="PF13524">
    <property type="entry name" value="Glyco_trans_1_2"/>
    <property type="match status" value="1"/>
</dbReference>
<accession>D4JD98</accession>
<dbReference type="STRING" id="717960.EC1_04990"/>
<sequence>MAGKEVLLTEMDNTKEEKNIENNKKVYSFFRKFKLTIFLWIRELIWLFGNWKNERINNYLEDFKPEIVFMPIYDCFYMHRILQYVKKKSGAKVVLWTGDDMYSLKQFSLSPLFWINRLILRKYIKQSVKISSIRYCITPEQSEEYQKYFSVDFKILGKEMKQAKDIDDITKNKSLVSLVYTGNIDRGRFKSLIKICEVLDSYHDIPESCFYIYSGSSLSKQMNKKINGFRHTKFMGEVSSLEVFAIQKAADIVVHVESLDIKERLRTRLSLSTKIIDYMSNKCCIFALGWEEASSIKFLERSNSAVICNGYEEIDKNLKPLLMNKDLRERYAYKAYQFVKMNFPPGYCRNILKHDLNNI</sequence>
<proteinExistence type="predicted"/>
<dbReference type="InterPro" id="IPR055259">
    <property type="entry name" value="YkvP/CgeB_Glyco_trans-like"/>
</dbReference>
<dbReference type="SUPFAM" id="SSF53756">
    <property type="entry name" value="UDP-Glycosyltransferase/glycogen phosphorylase"/>
    <property type="match status" value="1"/>
</dbReference>
<gene>
    <name evidence="2" type="ORF">EC1_04990</name>
</gene>
<organism evidence="2 3">
    <name type="scientific">Faecalitalea cylindroides T2-87</name>
    <dbReference type="NCBI Taxonomy" id="717960"/>
    <lineage>
        <taxon>Bacteria</taxon>
        <taxon>Bacillati</taxon>
        <taxon>Bacillota</taxon>
        <taxon>Erysipelotrichia</taxon>
        <taxon>Erysipelotrichales</taxon>
        <taxon>Erysipelotrichaceae</taxon>
        <taxon>Faecalitalea</taxon>
    </lineage>
</organism>
<protein>
    <recommendedName>
        <fullName evidence="1">Spore protein YkvP/CgeB glycosyl transferase-like domain-containing protein</fullName>
    </recommendedName>
</protein>